<evidence type="ECO:0000256" key="2">
    <source>
        <dbReference type="ARBA" id="ARBA00013194"/>
    </source>
</evidence>
<organism evidence="8 9">
    <name type="scientific">Romeriopsis navalis LEGE 11480</name>
    <dbReference type="NCBI Taxonomy" id="2777977"/>
    <lineage>
        <taxon>Bacteria</taxon>
        <taxon>Bacillati</taxon>
        <taxon>Cyanobacteriota</taxon>
        <taxon>Cyanophyceae</taxon>
        <taxon>Leptolyngbyales</taxon>
        <taxon>Leptolyngbyaceae</taxon>
        <taxon>Romeriopsis</taxon>
        <taxon>Romeriopsis navalis</taxon>
    </lineage>
</organism>
<comment type="caution">
    <text evidence="8">The sequence shown here is derived from an EMBL/GenBank/DDBJ whole genome shotgun (WGS) entry which is preliminary data.</text>
</comment>
<dbReference type="PROSITE" id="PS50198">
    <property type="entry name" value="PPIC_PPIASE_2"/>
    <property type="match status" value="1"/>
</dbReference>
<evidence type="ECO:0000256" key="5">
    <source>
        <dbReference type="ARBA" id="ARBA00023235"/>
    </source>
</evidence>
<dbReference type="EMBL" id="JADEXQ010000079">
    <property type="protein sequence ID" value="MBE9031872.1"/>
    <property type="molecule type" value="Genomic_DNA"/>
</dbReference>
<dbReference type="PANTHER" id="PTHR47245:SF1">
    <property type="entry name" value="FOLDASE PROTEIN PRSA"/>
    <property type="match status" value="1"/>
</dbReference>
<dbReference type="GO" id="GO:0003755">
    <property type="term" value="F:peptidyl-prolyl cis-trans isomerase activity"/>
    <property type="evidence" value="ECO:0007669"/>
    <property type="project" value="UniProtKB-KW"/>
</dbReference>
<evidence type="ECO:0000256" key="3">
    <source>
        <dbReference type="ARBA" id="ARBA00022729"/>
    </source>
</evidence>
<dbReference type="InterPro" id="IPR000297">
    <property type="entry name" value="PPIase_PpiC"/>
</dbReference>
<sequence length="272" mass="31582">MHVHTDIPNSDNLATLPEAVDVTNKRSSLVSKSEYLDVTPEDVVRYVKKQFRYRDIAQGIFFQRLVSQAAESHNLIVDAEEIQVEADQFRYDQHLENAADTLAWLEDQQVTSTLWEESIVDHLMASKLSDFLFAANVEGVFATNRLNYDRAVLYQIVVPYEQIAAELFYQIEEDEISFYEAAHLYDIDQRRRQRCGFEGEVERIAMEPAIAAVVFGAQPRQVTSPTTTDLGYHLFWIEEFIPAELTTEIRQEIINQLFQQWLQGELNYRRHA</sequence>
<keyword evidence="9" id="KW-1185">Reference proteome</keyword>
<name>A0A928VQG7_9CYAN</name>
<dbReference type="RefSeq" id="WP_264326699.1">
    <property type="nucleotide sequence ID" value="NZ_JADEXQ010000079.1"/>
</dbReference>
<dbReference type="Gene3D" id="3.10.50.40">
    <property type="match status" value="1"/>
</dbReference>
<keyword evidence="3" id="KW-0732">Signal</keyword>
<dbReference type="InterPro" id="IPR046357">
    <property type="entry name" value="PPIase_dom_sf"/>
</dbReference>
<accession>A0A928VQG7</accession>
<evidence type="ECO:0000256" key="4">
    <source>
        <dbReference type="ARBA" id="ARBA00023110"/>
    </source>
</evidence>
<evidence type="ECO:0000256" key="6">
    <source>
        <dbReference type="PROSITE-ProRule" id="PRU00278"/>
    </source>
</evidence>
<keyword evidence="4 6" id="KW-0697">Rotamase</keyword>
<dbReference type="InterPro" id="IPR027304">
    <property type="entry name" value="Trigger_fact/SurA_dom_sf"/>
</dbReference>
<dbReference type="Pfam" id="PF00639">
    <property type="entry name" value="Rotamase"/>
    <property type="match status" value="1"/>
</dbReference>
<dbReference type="EC" id="5.2.1.8" evidence="2"/>
<evidence type="ECO:0000313" key="8">
    <source>
        <dbReference type="EMBL" id="MBE9031872.1"/>
    </source>
</evidence>
<proteinExistence type="predicted"/>
<evidence type="ECO:0000256" key="1">
    <source>
        <dbReference type="ARBA" id="ARBA00000971"/>
    </source>
</evidence>
<dbReference type="InterPro" id="IPR050245">
    <property type="entry name" value="PrsA_foldase"/>
</dbReference>
<dbReference type="Proteomes" id="UP000625316">
    <property type="component" value="Unassembled WGS sequence"/>
</dbReference>
<feature type="domain" description="PpiC" evidence="7">
    <location>
        <begin position="148"/>
        <end position="239"/>
    </location>
</feature>
<comment type="catalytic activity">
    <reaction evidence="1">
        <text>[protein]-peptidylproline (omega=180) = [protein]-peptidylproline (omega=0)</text>
        <dbReference type="Rhea" id="RHEA:16237"/>
        <dbReference type="Rhea" id="RHEA-COMP:10747"/>
        <dbReference type="Rhea" id="RHEA-COMP:10748"/>
        <dbReference type="ChEBI" id="CHEBI:83833"/>
        <dbReference type="ChEBI" id="CHEBI:83834"/>
        <dbReference type="EC" id="5.2.1.8"/>
    </reaction>
</comment>
<gene>
    <name evidence="8" type="ORF">IQ266_19235</name>
</gene>
<dbReference type="SUPFAM" id="SSF54534">
    <property type="entry name" value="FKBP-like"/>
    <property type="match status" value="1"/>
</dbReference>
<dbReference type="SUPFAM" id="SSF109998">
    <property type="entry name" value="Triger factor/SurA peptide-binding domain-like"/>
    <property type="match status" value="1"/>
</dbReference>
<reference evidence="8" key="1">
    <citation type="submission" date="2020-10" db="EMBL/GenBank/DDBJ databases">
        <authorList>
            <person name="Castelo-Branco R."/>
            <person name="Eusebio N."/>
            <person name="Adriana R."/>
            <person name="Vieira A."/>
            <person name="Brugerolle De Fraissinette N."/>
            <person name="Rezende De Castro R."/>
            <person name="Schneider M.P."/>
            <person name="Vasconcelos V."/>
            <person name="Leao P.N."/>
        </authorList>
    </citation>
    <scope>NUCLEOTIDE SEQUENCE</scope>
    <source>
        <strain evidence="8">LEGE 11480</strain>
    </source>
</reference>
<keyword evidence="5 6" id="KW-0413">Isomerase</keyword>
<evidence type="ECO:0000313" key="9">
    <source>
        <dbReference type="Proteomes" id="UP000625316"/>
    </source>
</evidence>
<evidence type="ECO:0000259" key="7">
    <source>
        <dbReference type="PROSITE" id="PS50198"/>
    </source>
</evidence>
<dbReference type="PANTHER" id="PTHR47245">
    <property type="entry name" value="PEPTIDYLPROLYL ISOMERASE"/>
    <property type="match status" value="1"/>
</dbReference>
<protein>
    <recommendedName>
        <fullName evidence="2">peptidylprolyl isomerase</fullName>
        <ecNumber evidence="2">5.2.1.8</ecNumber>
    </recommendedName>
</protein>
<dbReference type="AlphaFoldDB" id="A0A928VQG7"/>